<evidence type="ECO:0000256" key="1">
    <source>
        <dbReference type="SAM" id="MobiDB-lite"/>
    </source>
</evidence>
<keyword evidence="2" id="KW-0812">Transmembrane</keyword>
<accession>A0A6N2W1K4</accession>
<organism evidence="4">
    <name type="scientific">Blautia glucerasea</name>
    <dbReference type="NCBI Taxonomy" id="536633"/>
    <lineage>
        <taxon>Bacteria</taxon>
        <taxon>Bacillati</taxon>
        <taxon>Bacillota</taxon>
        <taxon>Clostridia</taxon>
        <taxon>Lachnospirales</taxon>
        <taxon>Lachnospiraceae</taxon>
        <taxon>Blautia</taxon>
    </lineage>
</organism>
<sequence length="451" mass="49708">MKKGRLAAGIFILCLQIMAGNQWNINGEQKVYGAELFADEVSSDIFVELEPSVMPDPTVIPEVTLIPEPTSAPAPTDVPEPEISPEPEPSPLPTPGFSMNIENLNIYPEKGNQKEEELFGDGNGMEAEAEVQVSSGSAGFSGAEASSGQKEELIRQPKILLESCSLTGKDMEAGSSEEVEFVLQNKSSNQGIYNLKLVFSTETPGIQFDKNSFYFEKISPGGRITVSNRIEAAVDAKEGTVPVTLSFEYEDKKGTAAAGTEKTELSVKQKVWANLDCDNLPAEVYSTDTVNMGIRVQNVSRTGIFNARVTLEGTGMFPKEEIFLGNMEAGTENTGTMRIFVGTRTMEASGRDEGTDEKEMYGNVTGKITLRYEDGEGKHYEQVKEYETKIQKPRLQTLNIEKPKKANNWWYSVFAAAVCGMVCLIFLLMHRIRKQKILLEEIRQEVSSGKM</sequence>
<keyword evidence="3" id="KW-0732">Signal</keyword>
<dbReference type="RefSeq" id="WP_156355499.1">
    <property type="nucleotide sequence ID" value="NZ_CACRST010000031.1"/>
</dbReference>
<protein>
    <recommendedName>
        <fullName evidence="5">CARDB domain-containing protein</fullName>
    </recommendedName>
</protein>
<dbReference type="AlphaFoldDB" id="A0A6N2W1K4"/>
<gene>
    <name evidence="4" type="ORF">BGLFYP119_00262</name>
</gene>
<keyword evidence="2" id="KW-1133">Transmembrane helix</keyword>
<reference evidence="4" key="1">
    <citation type="submission" date="2019-11" db="EMBL/GenBank/DDBJ databases">
        <authorList>
            <person name="Feng L."/>
        </authorList>
    </citation>
    <scope>NUCLEOTIDE SEQUENCE</scope>
    <source>
        <strain evidence="4">BgluceraseaLFYP119</strain>
    </source>
</reference>
<evidence type="ECO:0000256" key="3">
    <source>
        <dbReference type="SAM" id="SignalP"/>
    </source>
</evidence>
<keyword evidence="2" id="KW-0472">Membrane</keyword>
<evidence type="ECO:0008006" key="5">
    <source>
        <dbReference type="Google" id="ProtNLM"/>
    </source>
</evidence>
<evidence type="ECO:0000313" key="4">
    <source>
        <dbReference type="EMBL" id="VYT33336.1"/>
    </source>
</evidence>
<feature type="chain" id="PRO_5038633931" description="CARDB domain-containing protein" evidence="3">
    <location>
        <begin position="20"/>
        <end position="451"/>
    </location>
</feature>
<evidence type="ECO:0000256" key="2">
    <source>
        <dbReference type="SAM" id="Phobius"/>
    </source>
</evidence>
<feature type="signal peptide" evidence="3">
    <location>
        <begin position="1"/>
        <end position="19"/>
    </location>
</feature>
<feature type="transmembrane region" description="Helical" evidence="2">
    <location>
        <begin position="409"/>
        <end position="429"/>
    </location>
</feature>
<dbReference type="PANTHER" id="PTHR35902">
    <property type="entry name" value="S-LAYER DOMAIN-LIKE PROTEIN-RELATED"/>
    <property type="match status" value="1"/>
</dbReference>
<name>A0A6N2W1K4_9FIRM</name>
<dbReference type="EMBL" id="CACRST010000031">
    <property type="protein sequence ID" value="VYT33336.1"/>
    <property type="molecule type" value="Genomic_DNA"/>
</dbReference>
<feature type="region of interest" description="Disordered" evidence="1">
    <location>
        <begin position="68"/>
        <end position="91"/>
    </location>
</feature>
<proteinExistence type="predicted"/>